<evidence type="ECO:0000313" key="4">
    <source>
        <dbReference type="Proteomes" id="UP000193307"/>
    </source>
</evidence>
<accession>A0A1Y5T5C0</accession>
<dbReference type="InterPro" id="IPR000674">
    <property type="entry name" value="Ald_Oxase/Xan_DH_a/b"/>
</dbReference>
<gene>
    <name evidence="3" type="primary">pucD</name>
    <name evidence="3" type="ORF">PAM7971_02903</name>
</gene>
<name>A0A1Y5T5C0_9RHOB</name>
<feature type="region of interest" description="Disordered" evidence="1">
    <location>
        <begin position="256"/>
        <end position="277"/>
    </location>
</feature>
<dbReference type="InterPro" id="IPR037165">
    <property type="entry name" value="AldOxase/xan_DH_Mopterin-bd_sf"/>
</dbReference>
<dbReference type="Pfam" id="PF20256">
    <property type="entry name" value="MoCoBD_2"/>
    <property type="match status" value="1"/>
</dbReference>
<dbReference type="RefSeq" id="WP_085850008.1">
    <property type="nucleotide sequence ID" value="NZ_FNZV01000014.1"/>
</dbReference>
<dbReference type="PROSITE" id="PS51387">
    <property type="entry name" value="FAD_PCMH"/>
    <property type="match status" value="1"/>
</dbReference>
<dbReference type="SUPFAM" id="SSF56003">
    <property type="entry name" value="Molybdenum cofactor-binding domain"/>
    <property type="match status" value="1"/>
</dbReference>
<dbReference type="Gene3D" id="3.30.465.10">
    <property type="match status" value="1"/>
</dbReference>
<dbReference type="EC" id="1.17.1.4" evidence="3"/>
<dbReference type="Pfam" id="PF03450">
    <property type="entry name" value="CO_deh_flav_C"/>
    <property type="match status" value="1"/>
</dbReference>
<dbReference type="OrthoDB" id="9763985at2"/>
<dbReference type="GO" id="GO:0071949">
    <property type="term" value="F:FAD binding"/>
    <property type="evidence" value="ECO:0007669"/>
    <property type="project" value="InterPro"/>
</dbReference>
<evidence type="ECO:0000259" key="2">
    <source>
        <dbReference type="PROSITE" id="PS51387"/>
    </source>
</evidence>
<dbReference type="InterPro" id="IPR016208">
    <property type="entry name" value="Ald_Oxase/xanthine_DH-like"/>
</dbReference>
<dbReference type="Gene3D" id="3.30.390.50">
    <property type="entry name" value="CO dehydrogenase flavoprotein, C-terminal domain"/>
    <property type="match status" value="1"/>
</dbReference>
<dbReference type="InterPro" id="IPR036318">
    <property type="entry name" value="FAD-bd_PCMH-like_sf"/>
</dbReference>
<evidence type="ECO:0000313" key="3">
    <source>
        <dbReference type="EMBL" id="SLN56121.1"/>
    </source>
</evidence>
<dbReference type="Gene3D" id="3.90.1170.50">
    <property type="entry name" value="Aldehyde oxidase/xanthine dehydrogenase, a/b hammerhead"/>
    <property type="match status" value="1"/>
</dbReference>
<protein>
    <submittedName>
        <fullName evidence="3">Putative xanthine dehydrogenase subunit D</fullName>
        <ecNumber evidence="3">1.17.1.4</ecNumber>
    </submittedName>
</protein>
<dbReference type="SMART" id="SM01008">
    <property type="entry name" value="Ald_Xan_dh_C"/>
    <property type="match status" value="1"/>
</dbReference>
<reference evidence="3 4" key="1">
    <citation type="submission" date="2017-03" db="EMBL/GenBank/DDBJ databases">
        <authorList>
            <person name="Afonso C.L."/>
            <person name="Miller P.J."/>
            <person name="Scott M.A."/>
            <person name="Spackman E."/>
            <person name="Goraichik I."/>
            <person name="Dimitrov K.M."/>
            <person name="Suarez D.L."/>
            <person name="Swayne D.E."/>
        </authorList>
    </citation>
    <scope>NUCLEOTIDE SEQUENCE [LARGE SCALE GENOMIC DNA]</scope>
    <source>
        <strain evidence="3 4">CECT 7971</strain>
    </source>
</reference>
<evidence type="ECO:0000256" key="1">
    <source>
        <dbReference type="SAM" id="MobiDB-lite"/>
    </source>
</evidence>
<dbReference type="Gene3D" id="3.30.365.10">
    <property type="entry name" value="Aldehyde oxidase/xanthine dehydrogenase, molybdopterin binding domain"/>
    <property type="match status" value="4"/>
</dbReference>
<dbReference type="Pfam" id="PF00941">
    <property type="entry name" value="FAD_binding_5"/>
    <property type="match status" value="1"/>
</dbReference>
<organism evidence="3 4">
    <name type="scientific">Pacificibacter marinus</name>
    <dbReference type="NCBI Taxonomy" id="658057"/>
    <lineage>
        <taxon>Bacteria</taxon>
        <taxon>Pseudomonadati</taxon>
        <taxon>Pseudomonadota</taxon>
        <taxon>Alphaproteobacteria</taxon>
        <taxon>Rhodobacterales</taxon>
        <taxon>Roseobacteraceae</taxon>
        <taxon>Pacificibacter</taxon>
    </lineage>
</organism>
<dbReference type="SUPFAM" id="SSF55447">
    <property type="entry name" value="CO dehydrogenase flavoprotein C-terminal domain-like"/>
    <property type="match status" value="1"/>
</dbReference>
<dbReference type="Pfam" id="PF01315">
    <property type="entry name" value="Ald_Xan_dh_C"/>
    <property type="match status" value="1"/>
</dbReference>
<proteinExistence type="predicted"/>
<dbReference type="InterPro" id="IPR036683">
    <property type="entry name" value="CO_DH_flav_C_dom_sf"/>
</dbReference>
<dbReference type="InterPro" id="IPR002346">
    <property type="entry name" value="Mopterin_DH_FAD-bd"/>
</dbReference>
<dbReference type="InterPro" id="IPR005107">
    <property type="entry name" value="CO_DH_flav_C"/>
</dbReference>
<dbReference type="GO" id="GO:0004854">
    <property type="term" value="F:xanthine dehydrogenase activity"/>
    <property type="evidence" value="ECO:0007669"/>
    <property type="project" value="UniProtKB-EC"/>
</dbReference>
<feature type="domain" description="FAD-binding PCMH-type" evidence="2">
    <location>
        <begin position="1"/>
        <end position="151"/>
    </location>
</feature>
<dbReference type="SUPFAM" id="SSF56176">
    <property type="entry name" value="FAD-binding/transporter-associated domain-like"/>
    <property type="match status" value="1"/>
</dbReference>
<dbReference type="InterPro" id="IPR016166">
    <property type="entry name" value="FAD-bd_PCMH"/>
</dbReference>
<dbReference type="EMBL" id="FWFW01000010">
    <property type="protein sequence ID" value="SLN56121.1"/>
    <property type="molecule type" value="Genomic_DNA"/>
</dbReference>
<sequence>MKILHPKTLDATLDAIKAGATPVAGGTALQMQWSQGAERPEIMVNIGPLLPCGISHADDGNITIGAATTLDAIRQGRVPLLSDAARDVAAPNIRRLATLGGTIGFGAGCLLPALLVLDAKVTTTQGTLPLCDYLTAPTGLILSITITPAQRHFWCKTGLRAAFTPAIIVSAGALDISDGVIVKSRLAVGGGVVTPQRLNTVEHWLVGQCPDDLDPAALCERIDQNVQAPSCAFRTATYRRRVAALALAEGILHGTAKATKRKPPARPLPHPDVKTPPVLTTLSRNAGGDRWHTRPDMPAKVRGTMPYLTDHREDGMLIARILRAAHPHAKIRSIDTTAAQALPGVHAVITHKDVRGLNRFGILMQDQPAFCSDKVRYIGDTVAAVAAETAAIAEAALALIKVDYEPLALVTDPEAALMDDAPKVHSDSNLINDIKLERGDVDAAFATAAHVVEDTYVTPRQMHGFMETEGGWAAPDKDGLLVCVGGQHGARDRLQLARILDIPQEKLRIITSPIGGGFGGKDELTVQPALALLAQKTGRKVRLQLSRAESVAAGTKRNPMRIRMRTACDAKGKLVAQQVDLISDCGAYASLSPSVTETAMEHCAGPYEIPNIRTRGRTVYTNNGAGGAFRGFGSNQMTFAVECQLDRLAQKVGQDPAKIRRLNMRMPGTPGYLGQTIAPTERLHEMLDAAQASDIWNDFDVEPDEIAGVGMALMMQGTGLGTIPDDTAHFALRLQDGKIEALCGLDEMGQGLIVSLHAAVSDKIGCDRADIRAVFGDTGRAPDSGSTTAARGGYVVWRGVENTAPTLATKIITAASDRLGLSPERLKIVPGGVADITANAPIPLVSFSELGDLEAVETFFEFPKSDYTKSNARFIFTYAVTLARVAVNRINGTVRIARLDLHTAAGPVIDMAAYLGQMEGALVQGAGMTLTEDAMMQDGQMVTKNFDTYTMPSIRDTPSEIVVTAHESLDAGDPFGPRGVGELGITGVTAAIANAVADAVGQWPTVTPFAPQDILTMMTKGART</sequence>
<dbReference type="InterPro" id="IPR016169">
    <property type="entry name" value="FAD-bd_PCMH_sub2"/>
</dbReference>
<dbReference type="SUPFAM" id="SSF54665">
    <property type="entry name" value="CO dehydrogenase molybdoprotein N-domain-like"/>
    <property type="match status" value="1"/>
</dbReference>
<dbReference type="InterPro" id="IPR008274">
    <property type="entry name" value="AldOxase/xan_DH_MoCoBD1"/>
</dbReference>
<dbReference type="SMART" id="SM01092">
    <property type="entry name" value="CO_deh_flav_C"/>
    <property type="match status" value="1"/>
</dbReference>
<dbReference type="PANTHER" id="PTHR11908">
    <property type="entry name" value="XANTHINE DEHYDROGENASE"/>
    <property type="match status" value="1"/>
</dbReference>
<dbReference type="Proteomes" id="UP000193307">
    <property type="component" value="Unassembled WGS sequence"/>
</dbReference>
<dbReference type="AlphaFoldDB" id="A0A1Y5T5C0"/>
<dbReference type="InterPro" id="IPR046867">
    <property type="entry name" value="AldOxase/xan_DH_MoCoBD2"/>
</dbReference>
<dbReference type="Pfam" id="PF02738">
    <property type="entry name" value="MoCoBD_1"/>
    <property type="match status" value="1"/>
</dbReference>
<dbReference type="PANTHER" id="PTHR11908:SF157">
    <property type="entry name" value="XANTHINE DEHYDROGENASE SUBUNIT D-RELATED"/>
    <property type="match status" value="1"/>
</dbReference>
<keyword evidence="3" id="KW-0560">Oxidoreductase</keyword>
<dbReference type="InterPro" id="IPR036856">
    <property type="entry name" value="Ald_Oxase/Xan_DH_a/b_sf"/>
</dbReference>
<dbReference type="GO" id="GO:0005506">
    <property type="term" value="F:iron ion binding"/>
    <property type="evidence" value="ECO:0007669"/>
    <property type="project" value="InterPro"/>
</dbReference>
<keyword evidence="4" id="KW-1185">Reference proteome</keyword>
<dbReference type="STRING" id="658057.SAMN04488032_11441"/>